<comment type="caution">
    <text evidence="2">The sequence shown here is derived from an EMBL/GenBank/DDBJ whole genome shotgun (WGS) entry which is preliminary data.</text>
</comment>
<protein>
    <recommendedName>
        <fullName evidence="1">DUF1508 domain-containing protein</fullName>
    </recommendedName>
</protein>
<dbReference type="InterPro" id="IPR051141">
    <property type="entry name" value="UPF0339_domain"/>
</dbReference>
<dbReference type="PANTHER" id="PTHR40606:SF1">
    <property type="entry name" value="UPF0339 PROTEIN YEGP"/>
    <property type="match status" value="1"/>
</dbReference>
<evidence type="ECO:0000313" key="3">
    <source>
        <dbReference type="Proteomes" id="UP000315343"/>
    </source>
</evidence>
<feature type="domain" description="DUF1508" evidence="1">
    <location>
        <begin position="11"/>
        <end position="53"/>
    </location>
</feature>
<dbReference type="Gene3D" id="3.30.160.160">
    <property type="entry name" value="YegP-like"/>
    <property type="match status" value="2"/>
</dbReference>
<proteinExistence type="predicted"/>
<dbReference type="Pfam" id="PF07411">
    <property type="entry name" value="DUF1508"/>
    <property type="match status" value="2"/>
</dbReference>
<dbReference type="Proteomes" id="UP000315343">
    <property type="component" value="Unassembled WGS sequence"/>
</dbReference>
<dbReference type="PANTHER" id="PTHR40606">
    <property type="match status" value="1"/>
</dbReference>
<gene>
    <name evidence="2" type="ORF">LY60_02325</name>
</gene>
<keyword evidence="3" id="KW-1185">Reference proteome</keyword>
<dbReference type="EMBL" id="VLKH01000006">
    <property type="protein sequence ID" value="TWH79348.1"/>
    <property type="molecule type" value="Genomic_DNA"/>
</dbReference>
<evidence type="ECO:0000259" key="1">
    <source>
        <dbReference type="Pfam" id="PF07411"/>
    </source>
</evidence>
<dbReference type="InterPro" id="IPR010879">
    <property type="entry name" value="DUF1508"/>
</dbReference>
<dbReference type="InterPro" id="IPR036913">
    <property type="entry name" value="YegP-like_sf"/>
</dbReference>
<dbReference type="AlphaFoldDB" id="A0A562J845"/>
<feature type="domain" description="DUF1508" evidence="1">
    <location>
        <begin position="74"/>
        <end position="119"/>
    </location>
</feature>
<name>A0A562J845_9FIRM</name>
<sequence length="120" mass="13175">MGKFVVKEVNSGFKFDLKATNGQVIASSEVYSAKPSCLKGIESVKKNAPIANLENQLVEGYEVMKNPKFEVYADKSGEFRFRLKAKNGEIIATSEGYKAVDSCMNGVESVRKNSENAVIE</sequence>
<dbReference type="RefSeq" id="WP_145083624.1">
    <property type="nucleotide sequence ID" value="NZ_DAMBUX010000026.1"/>
</dbReference>
<evidence type="ECO:0000313" key="2">
    <source>
        <dbReference type="EMBL" id="TWH79348.1"/>
    </source>
</evidence>
<organism evidence="2 3">
    <name type="scientific">Sedimentibacter saalensis</name>
    <dbReference type="NCBI Taxonomy" id="130788"/>
    <lineage>
        <taxon>Bacteria</taxon>
        <taxon>Bacillati</taxon>
        <taxon>Bacillota</taxon>
        <taxon>Tissierellia</taxon>
        <taxon>Sedimentibacter</taxon>
    </lineage>
</organism>
<accession>A0A562J845</accession>
<dbReference type="OrthoDB" id="9802792at2"/>
<reference evidence="2 3" key="1">
    <citation type="submission" date="2019-07" db="EMBL/GenBank/DDBJ databases">
        <title>Genomic Encyclopedia of Type Strains, Phase I: the one thousand microbial genomes (KMG-I) project.</title>
        <authorList>
            <person name="Kyrpides N."/>
        </authorList>
    </citation>
    <scope>NUCLEOTIDE SEQUENCE [LARGE SCALE GENOMIC DNA]</scope>
    <source>
        <strain evidence="2 3">DSM 13558</strain>
    </source>
</reference>
<dbReference type="SUPFAM" id="SSF160113">
    <property type="entry name" value="YegP-like"/>
    <property type="match status" value="2"/>
</dbReference>